<keyword evidence="1" id="KW-1133">Transmembrane helix</keyword>
<feature type="transmembrane region" description="Helical" evidence="1">
    <location>
        <begin position="753"/>
        <end position="769"/>
    </location>
</feature>
<accession>A0A0F9L8E9</accession>
<protein>
    <submittedName>
        <fullName evidence="2">Uncharacterized protein</fullName>
    </submittedName>
</protein>
<feature type="non-terminal residue" evidence="2">
    <location>
        <position position="1"/>
    </location>
</feature>
<gene>
    <name evidence="2" type="ORF">LCGC14_1543720</name>
</gene>
<dbReference type="EMBL" id="LAZR01011714">
    <property type="protein sequence ID" value="KKM60255.1"/>
    <property type="molecule type" value="Genomic_DNA"/>
</dbReference>
<keyword evidence="1" id="KW-0812">Transmembrane</keyword>
<dbReference type="AlphaFoldDB" id="A0A0F9L8E9"/>
<evidence type="ECO:0000256" key="1">
    <source>
        <dbReference type="SAM" id="Phobius"/>
    </source>
</evidence>
<dbReference type="SUPFAM" id="SSF49899">
    <property type="entry name" value="Concanavalin A-like lectins/glucanases"/>
    <property type="match status" value="1"/>
</dbReference>
<dbReference type="InterPro" id="IPR013320">
    <property type="entry name" value="ConA-like_dom_sf"/>
</dbReference>
<sequence>ADLYTNYAPAQTNFPIIVGDSGLVTIPDDANIELGNNFDVEIDGYIDTSVDAIGNNIVNKDDAFFVGIVDSNTIGAAFVNNTTTFQNLIVGDNVQTGMVDDASWRAQTFTTVVDQYVDTIELKMYRNAGATGTFRVSIKETVAGKPVGDDITDGTIDITTFAATPGTFVVVPQTGVILEAATMYAVVLRTEGLAVATIAWRIDTTAPPYAGGTYVASVDSGTTWAIDNTIDGMFAVKGSPTVLLATGIASGEHDIIVAAGDGDGDLLHFDGTTNSQVNVGAIHNSAGTLWVSLWWKLDNVHDATSTREYLWSKNIDATNRIYIYLGTNGKLEAFYQNGGVTKWTMPEQSGQVSWAADVWNHTILSISALNGARFITNGGAATTNADTTALYNGGDMVLGWSSVGPNDSFEGVIANVVVGTDDLTGGEEADLFIGVPPGDQTNYWYMNEGTGVNIIDYGTGGADGTAGASNTWITGFAPYNFGISVDGVGQSRVPLNGASVTDNANVWTLAEGNTMPYVDLFTIDVSSVEKLHYEPDTMIIGTAFAGTADAGTTTTLDDALLTQADDYWNNALLTIVTTTDTFAPQGETSIVTDFDDANDRLTFPALTAVVDAGDTYTVDFGTVVDETVNNIDGRITWGVNEDLGILYSEMQPFTDTTAAASADLGFNMPESVMPATWFAAGENLVNLPFYDSWNATATDIGMPVQTLYFWSLIGIALLVFMILATSTKSAFVALLGMLVIMFTGSSMTIVPMWIPFSILIVDIGILFLYRQVSY</sequence>
<name>A0A0F9L8E9_9ZZZZ</name>
<evidence type="ECO:0000313" key="2">
    <source>
        <dbReference type="EMBL" id="KKM60255.1"/>
    </source>
</evidence>
<reference evidence="2" key="1">
    <citation type="journal article" date="2015" name="Nature">
        <title>Complex archaea that bridge the gap between prokaryotes and eukaryotes.</title>
        <authorList>
            <person name="Spang A."/>
            <person name="Saw J.H."/>
            <person name="Jorgensen S.L."/>
            <person name="Zaremba-Niedzwiedzka K."/>
            <person name="Martijn J."/>
            <person name="Lind A.E."/>
            <person name="van Eijk R."/>
            <person name="Schleper C."/>
            <person name="Guy L."/>
            <person name="Ettema T.J."/>
        </authorList>
    </citation>
    <scope>NUCLEOTIDE SEQUENCE</scope>
</reference>
<comment type="caution">
    <text evidence="2">The sequence shown here is derived from an EMBL/GenBank/DDBJ whole genome shotgun (WGS) entry which is preliminary data.</text>
</comment>
<organism evidence="2">
    <name type="scientific">marine sediment metagenome</name>
    <dbReference type="NCBI Taxonomy" id="412755"/>
    <lineage>
        <taxon>unclassified sequences</taxon>
        <taxon>metagenomes</taxon>
        <taxon>ecological metagenomes</taxon>
    </lineage>
</organism>
<keyword evidence="1" id="KW-0472">Membrane</keyword>
<feature type="transmembrane region" description="Helical" evidence="1">
    <location>
        <begin position="731"/>
        <end position="747"/>
    </location>
</feature>
<proteinExistence type="predicted"/>
<feature type="transmembrane region" description="Helical" evidence="1">
    <location>
        <begin position="707"/>
        <end position="724"/>
    </location>
</feature>